<sequence length="87" mass="9937">MTTYNLYTTDGCHLCEQAIGLFYYAKQQQLIANDVALKMIDIVEDDKLVERYGVSIPVLQHPISKQELNWPFDLDGLVGFINNDNQS</sequence>
<accession>A0A316G0Z4</accession>
<comment type="caution">
    <text evidence="1">The sequence shown here is derived from an EMBL/GenBank/DDBJ whole genome shotgun (WGS) entry which is preliminary data.</text>
</comment>
<proteinExistence type="predicted"/>
<dbReference type="Proteomes" id="UP000245790">
    <property type="component" value="Unassembled WGS sequence"/>
</dbReference>
<name>A0A316G0Z4_9GAMM</name>
<dbReference type="InterPro" id="IPR036249">
    <property type="entry name" value="Thioredoxin-like_sf"/>
</dbReference>
<dbReference type="Gene3D" id="3.40.30.10">
    <property type="entry name" value="Glutaredoxin"/>
    <property type="match status" value="1"/>
</dbReference>
<dbReference type="AlphaFoldDB" id="A0A316G0Z4"/>
<organism evidence="1 2">
    <name type="scientific">Pleionea mediterranea</name>
    <dbReference type="NCBI Taxonomy" id="523701"/>
    <lineage>
        <taxon>Bacteria</taxon>
        <taxon>Pseudomonadati</taxon>
        <taxon>Pseudomonadota</taxon>
        <taxon>Gammaproteobacteria</taxon>
        <taxon>Oceanospirillales</taxon>
        <taxon>Pleioneaceae</taxon>
        <taxon>Pleionea</taxon>
    </lineage>
</organism>
<keyword evidence="2" id="KW-1185">Reference proteome</keyword>
<dbReference type="OrthoDB" id="8537427at2"/>
<dbReference type="EMBL" id="QGGU01000003">
    <property type="protein sequence ID" value="PWK53470.1"/>
    <property type="molecule type" value="Genomic_DNA"/>
</dbReference>
<protein>
    <submittedName>
        <fullName evidence="1">Glutaredoxin-like protein DUF836</fullName>
    </submittedName>
</protein>
<dbReference type="InterPro" id="IPR008554">
    <property type="entry name" value="Glutaredoxin-like"/>
</dbReference>
<dbReference type="Pfam" id="PF05768">
    <property type="entry name" value="Glrx-like"/>
    <property type="match status" value="1"/>
</dbReference>
<dbReference type="SUPFAM" id="SSF52833">
    <property type="entry name" value="Thioredoxin-like"/>
    <property type="match status" value="1"/>
</dbReference>
<gene>
    <name evidence="1" type="ORF">C8D97_103298</name>
</gene>
<evidence type="ECO:0000313" key="2">
    <source>
        <dbReference type="Proteomes" id="UP000245790"/>
    </source>
</evidence>
<reference evidence="1 2" key="1">
    <citation type="submission" date="2018-05" db="EMBL/GenBank/DDBJ databases">
        <title>Genomic Encyclopedia of Type Strains, Phase IV (KMG-IV): sequencing the most valuable type-strain genomes for metagenomic binning, comparative biology and taxonomic classification.</title>
        <authorList>
            <person name="Goeker M."/>
        </authorList>
    </citation>
    <scope>NUCLEOTIDE SEQUENCE [LARGE SCALE GENOMIC DNA]</scope>
    <source>
        <strain evidence="1 2">DSM 25350</strain>
    </source>
</reference>
<evidence type="ECO:0000313" key="1">
    <source>
        <dbReference type="EMBL" id="PWK53470.1"/>
    </source>
</evidence>